<accession>A0ABU6WEA2</accession>
<feature type="compositionally biased region" description="Acidic residues" evidence="1">
    <location>
        <begin position="70"/>
        <end position="89"/>
    </location>
</feature>
<evidence type="ECO:0000259" key="2">
    <source>
        <dbReference type="Pfam" id="PF03108"/>
    </source>
</evidence>
<evidence type="ECO:0000256" key="1">
    <source>
        <dbReference type="SAM" id="MobiDB-lite"/>
    </source>
</evidence>
<dbReference type="Pfam" id="PF03108">
    <property type="entry name" value="DBD_Tnp_Mut"/>
    <property type="match status" value="1"/>
</dbReference>
<keyword evidence="4" id="KW-1185">Reference proteome</keyword>
<dbReference type="EMBL" id="JASCZI010181445">
    <property type="protein sequence ID" value="MED6183552.1"/>
    <property type="molecule type" value="Genomic_DNA"/>
</dbReference>
<feature type="region of interest" description="Disordered" evidence="1">
    <location>
        <begin position="15"/>
        <end position="104"/>
    </location>
</feature>
<feature type="compositionally biased region" description="Acidic residues" evidence="1">
    <location>
        <begin position="35"/>
        <end position="61"/>
    </location>
</feature>
<evidence type="ECO:0000313" key="3">
    <source>
        <dbReference type="EMBL" id="MED6183552.1"/>
    </source>
</evidence>
<dbReference type="Proteomes" id="UP001341840">
    <property type="component" value="Unassembled WGS sequence"/>
</dbReference>
<dbReference type="InterPro" id="IPR004332">
    <property type="entry name" value="Transposase_MuDR"/>
</dbReference>
<feature type="compositionally biased region" description="Basic and acidic residues" evidence="1">
    <location>
        <begin position="20"/>
        <end position="34"/>
    </location>
</feature>
<proteinExistence type="predicted"/>
<sequence>MGLMRYMKMLMHKRQTMMMGEDRGHDDEEERNRDDEEEINEDDAEDSEDGDYLPSDEEEDSVHDIHFTDSEDELDLDDNGFDVESEDEEGLHPVGGYDRDDDDEGELEDVTMYAVHKLVDDMANYPWRVGTVYANRDEFKKTVSSFAVHTARGIKSDKYDRMRVIAVCQASCPFRLYCVKMNEEDSWQL</sequence>
<feature type="domain" description="Transposase MuDR plant" evidence="2">
    <location>
        <begin position="126"/>
        <end position="184"/>
    </location>
</feature>
<protein>
    <recommendedName>
        <fullName evidence="2">Transposase MuDR plant domain-containing protein</fullName>
    </recommendedName>
</protein>
<evidence type="ECO:0000313" key="4">
    <source>
        <dbReference type="Proteomes" id="UP001341840"/>
    </source>
</evidence>
<comment type="caution">
    <text evidence="3">The sequence shown here is derived from an EMBL/GenBank/DDBJ whole genome shotgun (WGS) entry which is preliminary data.</text>
</comment>
<gene>
    <name evidence="3" type="ORF">PIB30_038865</name>
</gene>
<name>A0ABU6WEA2_9FABA</name>
<reference evidence="3 4" key="1">
    <citation type="journal article" date="2023" name="Plants (Basel)">
        <title>Bridging the Gap: Combining Genomics and Transcriptomics Approaches to Understand Stylosanthes scabra, an Orphan Legume from the Brazilian Caatinga.</title>
        <authorList>
            <person name="Ferreira-Neto J.R.C."/>
            <person name="da Silva M.D."/>
            <person name="Binneck E."/>
            <person name="de Melo N.F."/>
            <person name="da Silva R.H."/>
            <person name="de Melo A.L.T.M."/>
            <person name="Pandolfi V."/>
            <person name="Bustamante F.O."/>
            <person name="Brasileiro-Vidal A.C."/>
            <person name="Benko-Iseppon A.M."/>
        </authorList>
    </citation>
    <scope>NUCLEOTIDE SEQUENCE [LARGE SCALE GENOMIC DNA]</scope>
    <source>
        <tissue evidence="3">Leaves</tissue>
    </source>
</reference>
<organism evidence="3 4">
    <name type="scientific">Stylosanthes scabra</name>
    <dbReference type="NCBI Taxonomy" id="79078"/>
    <lineage>
        <taxon>Eukaryota</taxon>
        <taxon>Viridiplantae</taxon>
        <taxon>Streptophyta</taxon>
        <taxon>Embryophyta</taxon>
        <taxon>Tracheophyta</taxon>
        <taxon>Spermatophyta</taxon>
        <taxon>Magnoliopsida</taxon>
        <taxon>eudicotyledons</taxon>
        <taxon>Gunneridae</taxon>
        <taxon>Pentapetalae</taxon>
        <taxon>rosids</taxon>
        <taxon>fabids</taxon>
        <taxon>Fabales</taxon>
        <taxon>Fabaceae</taxon>
        <taxon>Papilionoideae</taxon>
        <taxon>50 kb inversion clade</taxon>
        <taxon>dalbergioids sensu lato</taxon>
        <taxon>Dalbergieae</taxon>
        <taxon>Pterocarpus clade</taxon>
        <taxon>Stylosanthes</taxon>
    </lineage>
</organism>